<dbReference type="WBParaSite" id="PgB03_g072_t03">
    <property type="protein sequence ID" value="PgB03_g072_t03"/>
    <property type="gene ID" value="PgB03_g072"/>
</dbReference>
<dbReference type="PANTHER" id="PTHR36930">
    <property type="entry name" value="METAL-SULFUR CLUSTER BIOSYNTHESIS PROTEINS YUAD-RELATED"/>
    <property type="match status" value="1"/>
</dbReference>
<sequence length="346" mass="39722">VMGVARREYFYIGGACVVGAVGLFYAVKWIQRRIRNYRHPFEHVGVVSELYVYPVKSCRGRQVPWMQCGKRGGCNGEMKDRHFLIINAQTKHFVTARTHPRIVLIDCDVRDNILTLTTPENTAVKVDLEKVADEKKTVTAILHGDLKQTGLDCGEQIGEWLSKVLEVEQPLQLLYYKDGLYTERSCQRRSRWFFGLACTQDDEIAFVDLAPYMAFSNESLNELNSRYDENSEKIITTRHFRPSIVVDKCPAFDEDLWMELKIGDAEFDCYKPCARGVMATVDPSTGEKDPDVEPLQMLREYRLAPEGKMRTIYKQSPIFGVNMGLNKEGTIRVGDEVYARYKDEPF</sequence>
<dbReference type="SUPFAM" id="SSF141673">
    <property type="entry name" value="MOSC N-terminal domain-like"/>
    <property type="match status" value="1"/>
</dbReference>
<dbReference type="GO" id="GO:0003824">
    <property type="term" value="F:catalytic activity"/>
    <property type="evidence" value="ECO:0007669"/>
    <property type="project" value="InterPro"/>
</dbReference>
<evidence type="ECO:0000313" key="4">
    <source>
        <dbReference type="WBParaSite" id="PgB03_g072_t03"/>
    </source>
</evidence>
<dbReference type="GO" id="GO:0030170">
    <property type="term" value="F:pyridoxal phosphate binding"/>
    <property type="evidence" value="ECO:0007669"/>
    <property type="project" value="InterPro"/>
</dbReference>
<evidence type="ECO:0000259" key="2">
    <source>
        <dbReference type="PROSITE" id="PS51340"/>
    </source>
</evidence>
<dbReference type="InterPro" id="IPR005303">
    <property type="entry name" value="MOCOS_middle"/>
</dbReference>
<dbReference type="Pfam" id="PF03476">
    <property type="entry name" value="MOSC_N"/>
    <property type="match status" value="1"/>
</dbReference>
<keyword evidence="1" id="KW-0812">Transmembrane</keyword>
<evidence type="ECO:0000256" key="1">
    <source>
        <dbReference type="SAM" id="Phobius"/>
    </source>
</evidence>
<name>A0A914ZFH9_PARUN</name>
<dbReference type="Proteomes" id="UP000887569">
    <property type="component" value="Unplaced"/>
</dbReference>
<dbReference type="PANTHER" id="PTHR36930:SF1">
    <property type="entry name" value="MOSC DOMAIN-CONTAINING PROTEIN"/>
    <property type="match status" value="1"/>
</dbReference>
<dbReference type="Pfam" id="PF03473">
    <property type="entry name" value="MOSC"/>
    <property type="match status" value="1"/>
</dbReference>
<feature type="transmembrane region" description="Helical" evidence="1">
    <location>
        <begin position="12"/>
        <end position="30"/>
    </location>
</feature>
<feature type="domain" description="MOSC" evidence="2">
    <location>
        <begin position="186"/>
        <end position="340"/>
    </location>
</feature>
<protein>
    <submittedName>
        <fullName evidence="4">MOSC domain-containing protein</fullName>
    </submittedName>
</protein>
<accession>A0A914ZFH9</accession>
<dbReference type="InterPro" id="IPR005302">
    <property type="entry name" value="MoCF_Sase_C"/>
</dbReference>
<proteinExistence type="predicted"/>
<keyword evidence="3" id="KW-1185">Reference proteome</keyword>
<dbReference type="PROSITE" id="PS51340">
    <property type="entry name" value="MOSC"/>
    <property type="match status" value="1"/>
</dbReference>
<reference evidence="4" key="1">
    <citation type="submission" date="2022-11" db="UniProtKB">
        <authorList>
            <consortium name="WormBaseParasite"/>
        </authorList>
    </citation>
    <scope>IDENTIFICATION</scope>
</reference>
<dbReference type="AlphaFoldDB" id="A0A914ZFH9"/>
<dbReference type="InterPro" id="IPR052716">
    <property type="entry name" value="MOSC_domain"/>
</dbReference>
<dbReference type="GO" id="GO:0030151">
    <property type="term" value="F:molybdenum ion binding"/>
    <property type="evidence" value="ECO:0007669"/>
    <property type="project" value="InterPro"/>
</dbReference>
<keyword evidence="1" id="KW-1133">Transmembrane helix</keyword>
<evidence type="ECO:0000313" key="3">
    <source>
        <dbReference type="Proteomes" id="UP000887569"/>
    </source>
</evidence>
<organism evidence="3 4">
    <name type="scientific">Parascaris univalens</name>
    <name type="common">Nematode worm</name>
    <dbReference type="NCBI Taxonomy" id="6257"/>
    <lineage>
        <taxon>Eukaryota</taxon>
        <taxon>Metazoa</taxon>
        <taxon>Ecdysozoa</taxon>
        <taxon>Nematoda</taxon>
        <taxon>Chromadorea</taxon>
        <taxon>Rhabditida</taxon>
        <taxon>Spirurina</taxon>
        <taxon>Ascaridomorpha</taxon>
        <taxon>Ascaridoidea</taxon>
        <taxon>Ascarididae</taxon>
        <taxon>Parascaris</taxon>
    </lineage>
</organism>
<keyword evidence="1" id="KW-0472">Membrane</keyword>